<evidence type="ECO:0000313" key="2">
    <source>
        <dbReference type="EMBL" id="MBT0772688.1"/>
    </source>
</evidence>
<sequence>MGTFDDLRNKGQEYAEGHPEQVEKVSDQAIDKGGDQADRATGDKYGQQIDSAQQKADDAVGQ</sequence>
<proteinExistence type="predicted"/>
<gene>
    <name evidence="2" type="ORF">KIH74_27335</name>
</gene>
<name>A0ABS5TPD7_9ACTN</name>
<dbReference type="Proteomes" id="UP001197247">
    <property type="component" value="Unassembled WGS sequence"/>
</dbReference>
<dbReference type="EMBL" id="JAHBAY010000013">
    <property type="protein sequence ID" value="MBT0772688.1"/>
    <property type="molecule type" value="Genomic_DNA"/>
</dbReference>
<protein>
    <submittedName>
        <fullName evidence="2">Antitoxin</fullName>
    </submittedName>
</protein>
<dbReference type="Pfam" id="PF14013">
    <property type="entry name" value="MT0933_antitox"/>
    <property type="match status" value="1"/>
</dbReference>
<comment type="caution">
    <text evidence="2">The sequence shown here is derived from an EMBL/GenBank/DDBJ whole genome shotgun (WGS) entry which is preliminary data.</text>
</comment>
<dbReference type="RefSeq" id="WP_214159228.1">
    <property type="nucleotide sequence ID" value="NZ_JAHBAY010000013.1"/>
</dbReference>
<reference evidence="2 3" key="1">
    <citation type="submission" date="2021-05" db="EMBL/GenBank/DDBJ databases">
        <title>Kineosporia and Streptomyces sp. nov. two new marine actinobacteria isolated from Coral.</title>
        <authorList>
            <person name="Buangrab K."/>
            <person name="Sutthacheep M."/>
            <person name="Yeemin T."/>
            <person name="Harunari E."/>
            <person name="Igarashi Y."/>
            <person name="Kanchanasin P."/>
            <person name="Tanasupawat S."/>
            <person name="Phongsopitanun W."/>
        </authorList>
    </citation>
    <scope>NUCLEOTIDE SEQUENCE [LARGE SCALE GENOMIC DNA]</scope>
    <source>
        <strain evidence="2 3">J2-2</strain>
    </source>
</reference>
<organism evidence="2 3">
    <name type="scientific">Kineosporia corallincola</name>
    <dbReference type="NCBI Taxonomy" id="2835133"/>
    <lineage>
        <taxon>Bacteria</taxon>
        <taxon>Bacillati</taxon>
        <taxon>Actinomycetota</taxon>
        <taxon>Actinomycetes</taxon>
        <taxon>Kineosporiales</taxon>
        <taxon>Kineosporiaceae</taxon>
        <taxon>Kineosporia</taxon>
    </lineage>
</organism>
<accession>A0ABS5TPD7</accession>
<feature type="region of interest" description="Disordered" evidence="1">
    <location>
        <begin position="1"/>
        <end position="43"/>
    </location>
</feature>
<evidence type="ECO:0000256" key="1">
    <source>
        <dbReference type="SAM" id="MobiDB-lite"/>
    </source>
</evidence>
<feature type="compositionally biased region" description="Basic and acidic residues" evidence="1">
    <location>
        <begin position="1"/>
        <end position="42"/>
    </location>
</feature>
<keyword evidence="3" id="KW-1185">Reference proteome</keyword>
<evidence type="ECO:0000313" key="3">
    <source>
        <dbReference type="Proteomes" id="UP001197247"/>
    </source>
</evidence>
<dbReference type="InterPro" id="IPR028037">
    <property type="entry name" value="Antitoxin_Rv0909/MT0933"/>
</dbReference>